<comment type="caution">
    <text evidence="2">The sequence shown here is derived from an EMBL/GenBank/DDBJ whole genome shotgun (WGS) entry which is preliminary data.</text>
</comment>
<dbReference type="AlphaFoldDB" id="A0ABD0RLZ3"/>
<proteinExistence type="predicted"/>
<protein>
    <submittedName>
        <fullName evidence="2">Uncharacterized protein</fullName>
    </submittedName>
</protein>
<evidence type="ECO:0000256" key="1">
    <source>
        <dbReference type="SAM" id="MobiDB-lite"/>
    </source>
</evidence>
<gene>
    <name evidence="2" type="ORF">M9458_007881</name>
</gene>
<reference evidence="2 3" key="1">
    <citation type="submission" date="2024-05" db="EMBL/GenBank/DDBJ databases">
        <title>Genome sequencing and assembly of Indian major carp, Cirrhinus mrigala (Hamilton, 1822).</title>
        <authorList>
            <person name="Mohindra V."/>
            <person name="Chowdhury L.M."/>
            <person name="Lal K."/>
            <person name="Jena J.K."/>
        </authorList>
    </citation>
    <scope>NUCLEOTIDE SEQUENCE [LARGE SCALE GENOMIC DNA]</scope>
    <source>
        <strain evidence="2">CM1030</strain>
        <tissue evidence="2">Blood</tissue>
    </source>
</reference>
<feature type="non-terminal residue" evidence="2">
    <location>
        <position position="120"/>
    </location>
</feature>
<feature type="compositionally biased region" description="Basic and acidic residues" evidence="1">
    <location>
        <begin position="39"/>
        <end position="66"/>
    </location>
</feature>
<name>A0ABD0RLZ3_CIRMR</name>
<sequence>MYASLKGRYREHIINHGLPENLLVRPVRPKKSVVFAEESWAKREEPAPQKAERSKYYSIPKKEPKPKTKATPSKKDETTDSTLPQEPKPKTKATPSKMDDTTDSNLLKDRKFCDLTVSEQ</sequence>
<keyword evidence="3" id="KW-1185">Reference proteome</keyword>
<evidence type="ECO:0000313" key="2">
    <source>
        <dbReference type="EMBL" id="KAL0199341.1"/>
    </source>
</evidence>
<accession>A0ABD0RLZ3</accession>
<dbReference type="Proteomes" id="UP001529510">
    <property type="component" value="Unassembled WGS sequence"/>
</dbReference>
<organism evidence="2 3">
    <name type="scientific">Cirrhinus mrigala</name>
    <name type="common">Mrigala</name>
    <dbReference type="NCBI Taxonomy" id="683832"/>
    <lineage>
        <taxon>Eukaryota</taxon>
        <taxon>Metazoa</taxon>
        <taxon>Chordata</taxon>
        <taxon>Craniata</taxon>
        <taxon>Vertebrata</taxon>
        <taxon>Euteleostomi</taxon>
        <taxon>Actinopterygii</taxon>
        <taxon>Neopterygii</taxon>
        <taxon>Teleostei</taxon>
        <taxon>Ostariophysi</taxon>
        <taxon>Cypriniformes</taxon>
        <taxon>Cyprinidae</taxon>
        <taxon>Labeoninae</taxon>
        <taxon>Labeonini</taxon>
        <taxon>Cirrhinus</taxon>
    </lineage>
</organism>
<dbReference type="EMBL" id="JAMKFB020000003">
    <property type="protein sequence ID" value="KAL0199341.1"/>
    <property type="molecule type" value="Genomic_DNA"/>
</dbReference>
<feature type="region of interest" description="Disordered" evidence="1">
    <location>
        <begin position="37"/>
        <end position="120"/>
    </location>
</feature>
<evidence type="ECO:0000313" key="3">
    <source>
        <dbReference type="Proteomes" id="UP001529510"/>
    </source>
</evidence>